<evidence type="ECO:0000313" key="2">
    <source>
        <dbReference type="Proteomes" id="UP000008550"/>
    </source>
</evidence>
<name>B0TH17_HELMI</name>
<reference evidence="1 2" key="1">
    <citation type="journal article" date="2008" name="J. Bacteriol.">
        <title>The genome of Heliobacterium modesticaldum, a phototrophic representative of the Firmicutes containing the simplest photosynthetic apparatus.</title>
        <authorList>
            <person name="Sattley W.M."/>
            <person name="Madigan M.T."/>
            <person name="Swingley W.D."/>
            <person name="Cheung P.C."/>
            <person name="Clocksin K.M."/>
            <person name="Conrad A.L."/>
            <person name="Dejesa L.C."/>
            <person name="Honchak B.M."/>
            <person name="Jung D.O."/>
            <person name="Karbach L.E."/>
            <person name="Kurdoglu A."/>
            <person name="Lahiri S."/>
            <person name="Mastrian S.D."/>
            <person name="Page L.E."/>
            <person name="Taylor H.L."/>
            <person name="Wang Z.T."/>
            <person name="Raymond J."/>
            <person name="Chen M."/>
            <person name="Blankenship R.E."/>
            <person name="Touchman J.W."/>
        </authorList>
    </citation>
    <scope>NUCLEOTIDE SEQUENCE [LARGE SCALE GENOMIC DNA]</scope>
    <source>
        <strain evidence="2">ATCC 51547 / Ice1</strain>
    </source>
</reference>
<accession>B0TH17</accession>
<proteinExistence type="predicted"/>
<evidence type="ECO:0000313" key="1">
    <source>
        <dbReference type="EMBL" id="ABZ83342.1"/>
    </source>
</evidence>
<protein>
    <submittedName>
        <fullName evidence="1">Uncharacterized protein</fullName>
    </submittedName>
</protein>
<gene>
    <name evidence="1" type="ORF">HM1_1234</name>
</gene>
<dbReference type="AlphaFoldDB" id="B0TH17"/>
<dbReference type="EMBL" id="CP000930">
    <property type="protein sequence ID" value="ABZ83342.1"/>
    <property type="molecule type" value="Genomic_DNA"/>
</dbReference>
<sequence length="39" mass="4474">MAELERLSAAVNLWEHCNFNCSFCLGARANVPQDWASYR</sequence>
<dbReference type="Proteomes" id="UP000008550">
    <property type="component" value="Chromosome"/>
</dbReference>
<dbReference type="HOGENOM" id="CLU_3310758_0_0_9"/>
<dbReference type="KEGG" id="hmo:HM1_1234"/>
<keyword evidence="2" id="KW-1185">Reference proteome</keyword>
<dbReference type="STRING" id="498761.HM1_1234"/>
<organism evidence="1 2">
    <name type="scientific">Heliobacterium modesticaldum (strain ATCC 51547 / Ice1)</name>
    <dbReference type="NCBI Taxonomy" id="498761"/>
    <lineage>
        <taxon>Bacteria</taxon>
        <taxon>Bacillati</taxon>
        <taxon>Bacillota</taxon>
        <taxon>Clostridia</taxon>
        <taxon>Eubacteriales</taxon>
        <taxon>Heliobacteriaceae</taxon>
        <taxon>Heliomicrobium</taxon>
    </lineage>
</organism>